<dbReference type="FunFam" id="3.40.50.620:FF:000068">
    <property type="entry name" value="Cysteine--tRNA ligase"/>
    <property type="match status" value="1"/>
</dbReference>
<dbReference type="GO" id="GO:0005524">
    <property type="term" value="F:ATP binding"/>
    <property type="evidence" value="ECO:0007669"/>
    <property type="project" value="UniProtKB-UniRule"/>
</dbReference>
<evidence type="ECO:0000259" key="14">
    <source>
        <dbReference type="SMART" id="SM00840"/>
    </source>
</evidence>
<dbReference type="GO" id="GO:0004817">
    <property type="term" value="F:cysteine-tRNA ligase activity"/>
    <property type="evidence" value="ECO:0007669"/>
    <property type="project" value="UniProtKB-UniRule"/>
</dbReference>
<dbReference type="InterPro" id="IPR015803">
    <property type="entry name" value="Cys-tRNA-ligase"/>
</dbReference>
<feature type="binding site" evidence="13">
    <location>
        <position position="235"/>
    </location>
    <ligand>
        <name>Zn(2+)</name>
        <dbReference type="ChEBI" id="CHEBI:29105"/>
    </ligand>
</feature>
<reference evidence="15 16" key="1">
    <citation type="journal article" date="2018" name="Microbiome">
        <title>Fine metagenomic profile of the Mediterranean stratified and mixed water columns revealed by assembly and recruitment.</title>
        <authorList>
            <person name="Haro-Moreno J.M."/>
            <person name="Lopez-Perez M."/>
            <person name="De La Torre J.R."/>
            <person name="Picazo A."/>
            <person name="Camacho A."/>
            <person name="Rodriguez-Valera F."/>
        </authorList>
    </citation>
    <scope>NUCLEOTIDE SEQUENCE [LARGE SCALE GENOMIC DNA]</scope>
    <source>
        <strain evidence="15">MED-G78</strain>
    </source>
</reference>
<comment type="catalytic activity">
    <reaction evidence="12 13">
        <text>tRNA(Cys) + L-cysteine + ATP = L-cysteinyl-tRNA(Cys) + AMP + diphosphate</text>
        <dbReference type="Rhea" id="RHEA:17773"/>
        <dbReference type="Rhea" id="RHEA-COMP:9661"/>
        <dbReference type="Rhea" id="RHEA-COMP:9679"/>
        <dbReference type="ChEBI" id="CHEBI:30616"/>
        <dbReference type="ChEBI" id="CHEBI:33019"/>
        <dbReference type="ChEBI" id="CHEBI:35235"/>
        <dbReference type="ChEBI" id="CHEBI:78442"/>
        <dbReference type="ChEBI" id="CHEBI:78517"/>
        <dbReference type="ChEBI" id="CHEBI:456215"/>
        <dbReference type="EC" id="6.1.1.16"/>
    </reaction>
</comment>
<dbReference type="Gene3D" id="1.20.120.1910">
    <property type="entry name" value="Cysteine-tRNA ligase, C-terminal anti-codon recognition domain"/>
    <property type="match status" value="1"/>
</dbReference>
<dbReference type="PANTHER" id="PTHR10890">
    <property type="entry name" value="CYSTEINYL-TRNA SYNTHETASE"/>
    <property type="match status" value="1"/>
</dbReference>
<dbReference type="InterPro" id="IPR009080">
    <property type="entry name" value="tRNAsynth_Ia_anticodon-bd"/>
</dbReference>
<evidence type="ECO:0000256" key="10">
    <source>
        <dbReference type="ARBA" id="ARBA00022917"/>
    </source>
</evidence>
<sequence>MQNLYIHNTLLGKKEQFIPLDQNHIKIYACGPTVYNFAHIGNARMAVVFDTFVRLLRFLYPKVTYVSNITDIDDKIIEAANQQKVPFNEITEKYADIYNKDMAKLGVAIPDVQPKATEYIKEMIELIVDLVNKGHAYEKEDHVLFHVPSYPNYGLLSKRNREEQIAGSRVEVAPFKKDPADFVLWKPSSDNQPGWDSPWGYGRPGWHTECSAMSEKTLGLPFDIHGGGRDLQFPHHENEIAQSCCSSSDINDPNSYANYWMHNGFVTVNNEKMSKSLNNILLVDDLIKETSGEVLRLALLSSHYRQGLDWNDKILHQAKKLLDKLYRTLLELDNIDISNNDMQKPPKEIIDALCDDLNTPKVMSELNVLIKDLTKKSESEKRDIKKSLISTGKILGILDENPNDWFKKGAIDSEKVEALIQSRNKAREEKNFDLADSIRDELLSIGVEIEDKPSGTTWKTI</sequence>
<dbReference type="HAMAP" id="MF_00041">
    <property type="entry name" value="Cys_tRNA_synth"/>
    <property type="match status" value="1"/>
</dbReference>
<dbReference type="Pfam" id="PF23493">
    <property type="entry name" value="CysS_C"/>
    <property type="match status" value="1"/>
</dbReference>
<evidence type="ECO:0000256" key="2">
    <source>
        <dbReference type="ARBA" id="ARBA00005594"/>
    </source>
</evidence>
<dbReference type="InterPro" id="IPR056411">
    <property type="entry name" value="CysS_C"/>
</dbReference>
<evidence type="ECO:0000256" key="6">
    <source>
        <dbReference type="ARBA" id="ARBA00022723"/>
    </source>
</evidence>
<evidence type="ECO:0000256" key="9">
    <source>
        <dbReference type="ARBA" id="ARBA00022840"/>
    </source>
</evidence>
<keyword evidence="6 13" id="KW-0479">Metal-binding</keyword>
<keyword evidence="7 13" id="KW-0547">Nucleotide-binding</keyword>
<dbReference type="SUPFAM" id="SSF52374">
    <property type="entry name" value="Nucleotidylyl transferase"/>
    <property type="match status" value="1"/>
</dbReference>
<evidence type="ECO:0000313" key="16">
    <source>
        <dbReference type="Proteomes" id="UP000252915"/>
    </source>
</evidence>
<evidence type="ECO:0000256" key="1">
    <source>
        <dbReference type="ARBA" id="ARBA00004496"/>
    </source>
</evidence>
<feature type="binding site" evidence="13">
    <location>
        <position position="275"/>
    </location>
    <ligand>
        <name>ATP</name>
        <dbReference type="ChEBI" id="CHEBI:30616"/>
    </ligand>
</feature>
<accession>A0A368C386</accession>
<dbReference type="EMBL" id="QOPI01000018">
    <property type="protein sequence ID" value="RCL44003.1"/>
    <property type="molecule type" value="Genomic_DNA"/>
</dbReference>
<dbReference type="GO" id="GO:0005829">
    <property type="term" value="C:cytosol"/>
    <property type="evidence" value="ECO:0007669"/>
    <property type="project" value="TreeGrafter"/>
</dbReference>
<keyword evidence="9 13" id="KW-0067">ATP-binding</keyword>
<protein>
    <recommendedName>
        <fullName evidence="13">Cysteine--tRNA ligase</fullName>
        <ecNumber evidence="13">6.1.1.16</ecNumber>
    </recommendedName>
    <alternativeName>
        <fullName evidence="13">Cysteinyl-tRNA synthetase</fullName>
        <shortName evidence="13">CysRS</shortName>
    </alternativeName>
</protein>
<dbReference type="Pfam" id="PF09190">
    <property type="entry name" value="DALR_2"/>
    <property type="match status" value="1"/>
</dbReference>
<dbReference type="CDD" id="cd00672">
    <property type="entry name" value="CysRS_core"/>
    <property type="match status" value="1"/>
</dbReference>
<dbReference type="Proteomes" id="UP000252915">
    <property type="component" value="Unassembled WGS sequence"/>
</dbReference>
<dbReference type="SMART" id="SM00840">
    <property type="entry name" value="DALR_2"/>
    <property type="match status" value="1"/>
</dbReference>
<evidence type="ECO:0000256" key="13">
    <source>
        <dbReference type="HAMAP-Rule" id="MF_00041"/>
    </source>
</evidence>
<organism evidence="15 16">
    <name type="scientific">SAR86 cluster bacterium</name>
    <dbReference type="NCBI Taxonomy" id="2030880"/>
    <lineage>
        <taxon>Bacteria</taxon>
        <taxon>Pseudomonadati</taxon>
        <taxon>Pseudomonadota</taxon>
        <taxon>Gammaproteobacteria</taxon>
        <taxon>SAR86 cluster</taxon>
    </lineage>
</organism>
<dbReference type="PRINTS" id="PR00983">
    <property type="entry name" value="TRNASYNTHCYS"/>
</dbReference>
<dbReference type="AlphaFoldDB" id="A0A368C386"/>
<comment type="subcellular location">
    <subcellularLocation>
        <location evidence="1 13">Cytoplasm</location>
    </subcellularLocation>
</comment>
<dbReference type="GO" id="GO:0008270">
    <property type="term" value="F:zinc ion binding"/>
    <property type="evidence" value="ECO:0007669"/>
    <property type="project" value="UniProtKB-UniRule"/>
</dbReference>
<evidence type="ECO:0000256" key="7">
    <source>
        <dbReference type="ARBA" id="ARBA00022741"/>
    </source>
</evidence>
<comment type="caution">
    <text evidence="15">The sequence shown here is derived from an EMBL/GenBank/DDBJ whole genome shotgun (WGS) entry which is preliminary data.</text>
</comment>
<evidence type="ECO:0000256" key="5">
    <source>
        <dbReference type="ARBA" id="ARBA00022598"/>
    </source>
</evidence>
<evidence type="ECO:0000313" key="15">
    <source>
        <dbReference type="EMBL" id="RCL44003.1"/>
    </source>
</evidence>
<evidence type="ECO:0000256" key="3">
    <source>
        <dbReference type="ARBA" id="ARBA00011245"/>
    </source>
</evidence>
<dbReference type="InterPro" id="IPR015273">
    <property type="entry name" value="Cys-tRNA-synt_Ia_DALR"/>
</dbReference>
<dbReference type="InterPro" id="IPR032678">
    <property type="entry name" value="tRNA-synt_1_cat_dom"/>
</dbReference>
<evidence type="ECO:0000256" key="4">
    <source>
        <dbReference type="ARBA" id="ARBA00022490"/>
    </source>
</evidence>
<feature type="short sequence motif" description="'HIGH' region" evidence="13">
    <location>
        <begin position="32"/>
        <end position="42"/>
    </location>
</feature>
<dbReference type="InterPro" id="IPR024909">
    <property type="entry name" value="Cys-tRNA/MSH_ligase"/>
</dbReference>
<evidence type="ECO:0000256" key="12">
    <source>
        <dbReference type="ARBA" id="ARBA00047398"/>
    </source>
</evidence>
<dbReference type="PANTHER" id="PTHR10890:SF3">
    <property type="entry name" value="CYSTEINE--TRNA LIGASE, CYTOPLASMIC"/>
    <property type="match status" value="1"/>
</dbReference>
<keyword evidence="5 13" id="KW-0436">Ligase</keyword>
<feature type="binding site" evidence="13">
    <location>
        <position position="210"/>
    </location>
    <ligand>
        <name>Zn(2+)</name>
        <dbReference type="ChEBI" id="CHEBI:29105"/>
    </ligand>
</feature>
<dbReference type="Gene3D" id="3.40.50.620">
    <property type="entry name" value="HUPs"/>
    <property type="match status" value="1"/>
</dbReference>
<feature type="binding site" evidence="13">
    <location>
        <position position="30"/>
    </location>
    <ligand>
        <name>Zn(2+)</name>
        <dbReference type="ChEBI" id="CHEBI:29105"/>
    </ligand>
</feature>
<keyword evidence="8 13" id="KW-0862">Zinc</keyword>
<dbReference type="InterPro" id="IPR014729">
    <property type="entry name" value="Rossmann-like_a/b/a_fold"/>
</dbReference>
<dbReference type="Pfam" id="PF01406">
    <property type="entry name" value="tRNA-synt_1e"/>
    <property type="match status" value="1"/>
</dbReference>
<comment type="subunit">
    <text evidence="3 13">Monomer.</text>
</comment>
<keyword evidence="4 13" id="KW-0963">Cytoplasm</keyword>
<dbReference type="GO" id="GO:0006423">
    <property type="term" value="P:cysteinyl-tRNA aminoacylation"/>
    <property type="evidence" value="ECO:0007669"/>
    <property type="project" value="UniProtKB-UniRule"/>
</dbReference>
<proteinExistence type="inferred from homology"/>
<comment type="cofactor">
    <cofactor evidence="13">
        <name>Zn(2+)</name>
        <dbReference type="ChEBI" id="CHEBI:29105"/>
    </cofactor>
    <text evidence="13">Binds 1 zinc ion per subunit.</text>
</comment>
<evidence type="ECO:0000256" key="8">
    <source>
        <dbReference type="ARBA" id="ARBA00022833"/>
    </source>
</evidence>
<dbReference type="EC" id="6.1.1.16" evidence="13"/>
<keyword evidence="11 13" id="KW-0030">Aminoacyl-tRNA synthetase</keyword>
<feature type="short sequence motif" description="'KMSKS' region" evidence="13">
    <location>
        <begin position="272"/>
        <end position="276"/>
    </location>
</feature>
<comment type="similarity">
    <text evidence="2 13">Belongs to the class-I aminoacyl-tRNA synthetase family.</text>
</comment>
<feature type="domain" description="Cysteinyl-tRNA synthetase class Ia DALR" evidence="14">
    <location>
        <begin position="348"/>
        <end position="406"/>
    </location>
</feature>
<keyword evidence="10 13" id="KW-0648">Protein biosynthesis</keyword>
<name>A0A368C386_9GAMM</name>
<dbReference type="SUPFAM" id="SSF47323">
    <property type="entry name" value="Anticodon-binding domain of a subclass of class I aminoacyl-tRNA synthetases"/>
    <property type="match status" value="1"/>
</dbReference>
<gene>
    <name evidence="13" type="primary">cysS</name>
    <name evidence="15" type="ORF">DBW92_03455</name>
</gene>
<dbReference type="NCBIfam" id="TIGR00435">
    <property type="entry name" value="cysS"/>
    <property type="match status" value="1"/>
</dbReference>
<evidence type="ECO:0000256" key="11">
    <source>
        <dbReference type="ARBA" id="ARBA00023146"/>
    </source>
</evidence>
<feature type="binding site" evidence="13">
    <location>
        <position position="239"/>
    </location>
    <ligand>
        <name>Zn(2+)</name>
        <dbReference type="ChEBI" id="CHEBI:29105"/>
    </ligand>
</feature>